<dbReference type="EMBL" id="DTGZ01000003">
    <property type="protein sequence ID" value="HGV96699.1"/>
    <property type="molecule type" value="Genomic_DNA"/>
</dbReference>
<accession>A0A7C4XT92</accession>
<gene>
    <name evidence="1" type="ORF">ENV60_00150</name>
</gene>
<reference evidence="1" key="1">
    <citation type="journal article" date="2020" name="mSystems">
        <title>Genome- and Community-Level Interaction Insights into Carbon Utilization and Element Cycling Functions of Hydrothermarchaeota in Hydrothermal Sediment.</title>
        <authorList>
            <person name="Zhou Z."/>
            <person name="Liu Y."/>
            <person name="Xu W."/>
            <person name="Pan J."/>
            <person name="Luo Z.H."/>
            <person name="Li M."/>
        </authorList>
    </citation>
    <scope>NUCLEOTIDE SEQUENCE [LARGE SCALE GENOMIC DNA]</scope>
    <source>
        <strain evidence="1">SpSt-774</strain>
    </source>
</reference>
<sequence length="226" mass="26594">MLILIDSDTRIRKKICDILNKERILVVDTITNGVEKLCQFRSEIDAIIARINFFVEISKKNIVSKICAKLNLKTPPLIGYFLKGEEEIMGSLPGDISKMPIIEYDETDDKFPFKFIGLIKELYPQLNYDLKRANEIWRAKPAEPSEFIDPRKWLEEEGFAEIIRREEKKEITLEQAISGLTELIKKIEPQEEKEEKELDYKKLYFEIKEKYEQLLKYVEELKSLLG</sequence>
<name>A0A7C4XT92_UNCW3</name>
<comment type="caution">
    <text evidence="1">The sequence shown here is derived from an EMBL/GenBank/DDBJ whole genome shotgun (WGS) entry which is preliminary data.</text>
</comment>
<dbReference type="AlphaFoldDB" id="A0A7C4XT92"/>
<protein>
    <submittedName>
        <fullName evidence="1">Uncharacterized protein</fullName>
    </submittedName>
</protein>
<evidence type="ECO:0000313" key="1">
    <source>
        <dbReference type="EMBL" id="HGV96699.1"/>
    </source>
</evidence>
<organism evidence="1">
    <name type="scientific">candidate division WOR-3 bacterium</name>
    <dbReference type="NCBI Taxonomy" id="2052148"/>
    <lineage>
        <taxon>Bacteria</taxon>
        <taxon>Bacteria division WOR-3</taxon>
    </lineage>
</organism>
<proteinExistence type="predicted"/>